<dbReference type="AlphaFoldDB" id="A0A8X6U360"/>
<proteinExistence type="predicted"/>
<sequence length="102" mass="11897">MEILRCSVGEIPRNQSEACRVSHQGGILRRFAVLSIVEHPAQHARGRCWIEAMIKTDISLRNWQTSIENVLIDRADIPDAELFWNSQAFPIEFWYQPIFRTD</sequence>
<keyword evidence="2" id="KW-1185">Reference proteome</keyword>
<evidence type="ECO:0000313" key="1">
    <source>
        <dbReference type="EMBL" id="GFT77055.1"/>
    </source>
</evidence>
<gene>
    <name evidence="1" type="ORF">NPIL_698891</name>
</gene>
<dbReference type="EMBL" id="BMAW01071217">
    <property type="protein sequence ID" value="GFT77055.1"/>
    <property type="molecule type" value="Genomic_DNA"/>
</dbReference>
<organism evidence="1 2">
    <name type="scientific">Nephila pilipes</name>
    <name type="common">Giant wood spider</name>
    <name type="synonym">Nephila maculata</name>
    <dbReference type="NCBI Taxonomy" id="299642"/>
    <lineage>
        <taxon>Eukaryota</taxon>
        <taxon>Metazoa</taxon>
        <taxon>Ecdysozoa</taxon>
        <taxon>Arthropoda</taxon>
        <taxon>Chelicerata</taxon>
        <taxon>Arachnida</taxon>
        <taxon>Araneae</taxon>
        <taxon>Araneomorphae</taxon>
        <taxon>Entelegynae</taxon>
        <taxon>Araneoidea</taxon>
        <taxon>Nephilidae</taxon>
        <taxon>Nephila</taxon>
    </lineage>
</organism>
<dbReference type="Proteomes" id="UP000887013">
    <property type="component" value="Unassembled WGS sequence"/>
</dbReference>
<comment type="caution">
    <text evidence="1">The sequence shown here is derived from an EMBL/GenBank/DDBJ whole genome shotgun (WGS) entry which is preliminary data.</text>
</comment>
<accession>A0A8X6U360</accession>
<name>A0A8X6U360_NEPPI</name>
<protein>
    <submittedName>
        <fullName evidence="1">Uncharacterized protein</fullName>
    </submittedName>
</protein>
<reference evidence="1" key="1">
    <citation type="submission" date="2020-08" db="EMBL/GenBank/DDBJ databases">
        <title>Multicomponent nature underlies the extraordinary mechanical properties of spider dragline silk.</title>
        <authorList>
            <person name="Kono N."/>
            <person name="Nakamura H."/>
            <person name="Mori M."/>
            <person name="Yoshida Y."/>
            <person name="Ohtoshi R."/>
            <person name="Malay A.D."/>
            <person name="Moran D.A.P."/>
            <person name="Tomita M."/>
            <person name="Numata K."/>
            <person name="Arakawa K."/>
        </authorList>
    </citation>
    <scope>NUCLEOTIDE SEQUENCE</scope>
</reference>
<evidence type="ECO:0000313" key="2">
    <source>
        <dbReference type="Proteomes" id="UP000887013"/>
    </source>
</evidence>